<dbReference type="SMART" id="SM00354">
    <property type="entry name" value="HTH_LACI"/>
    <property type="match status" value="1"/>
</dbReference>
<keyword evidence="3" id="KW-0804">Transcription</keyword>
<dbReference type="KEGG" id="pfer:IRI77_31920"/>
<dbReference type="GO" id="GO:0000976">
    <property type="term" value="F:transcription cis-regulatory region binding"/>
    <property type="evidence" value="ECO:0007669"/>
    <property type="project" value="TreeGrafter"/>
</dbReference>
<accession>A0A7S7SIS1</accession>
<dbReference type="PANTHER" id="PTHR30146:SF109">
    <property type="entry name" value="HTH-TYPE TRANSCRIPTIONAL REGULATOR GALS"/>
    <property type="match status" value="1"/>
</dbReference>
<keyword evidence="6" id="KW-1185">Reference proteome</keyword>
<protein>
    <submittedName>
        <fullName evidence="5">LacI family DNA-binding transcriptional regulator</fullName>
    </submittedName>
</protein>
<dbReference type="EMBL" id="CP063849">
    <property type="protein sequence ID" value="QOY87322.1"/>
    <property type="molecule type" value="Genomic_DNA"/>
</dbReference>
<evidence type="ECO:0000256" key="1">
    <source>
        <dbReference type="ARBA" id="ARBA00023015"/>
    </source>
</evidence>
<dbReference type="InterPro" id="IPR046335">
    <property type="entry name" value="LacI/GalR-like_sensor"/>
</dbReference>
<dbReference type="InterPro" id="IPR010982">
    <property type="entry name" value="Lambda_DNA-bd_dom_sf"/>
</dbReference>
<evidence type="ECO:0000313" key="5">
    <source>
        <dbReference type="EMBL" id="QOY87322.1"/>
    </source>
</evidence>
<dbReference type="PROSITE" id="PS00356">
    <property type="entry name" value="HTH_LACI_1"/>
    <property type="match status" value="1"/>
</dbReference>
<dbReference type="Pfam" id="PF13377">
    <property type="entry name" value="Peripla_BP_3"/>
    <property type="match status" value="1"/>
</dbReference>
<keyword evidence="1" id="KW-0805">Transcription regulation</keyword>
<dbReference type="CDD" id="cd01392">
    <property type="entry name" value="HTH_LacI"/>
    <property type="match status" value="1"/>
</dbReference>
<proteinExistence type="predicted"/>
<dbReference type="Proteomes" id="UP000593892">
    <property type="component" value="Chromosome"/>
</dbReference>
<dbReference type="GO" id="GO:0003700">
    <property type="term" value="F:DNA-binding transcription factor activity"/>
    <property type="evidence" value="ECO:0007669"/>
    <property type="project" value="TreeGrafter"/>
</dbReference>
<dbReference type="PANTHER" id="PTHR30146">
    <property type="entry name" value="LACI-RELATED TRANSCRIPTIONAL REPRESSOR"/>
    <property type="match status" value="1"/>
</dbReference>
<dbReference type="PROSITE" id="PS50932">
    <property type="entry name" value="HTH_LACI_2"/>
    <property type="match status" value="1"/>
</dbReference>
<dbReference type="SUPFAM" id="SSF47413">
    <property type="entry name" value="lambda repressor-like DNA-binding domains"/>
    <property type="match status" value="1"/>
</dbReference>
<dbReference type="RefSeq" id="WP_194448991.1">
    <property type="nucleotide sequence ID" value="NZ_CP063849.1"/>
</dbReference>
<evidence type="ECO:0000256" key="3">
    <source>
        <dbReference type="ARBA" id="ARBA00023163"/>
    </source>
</evidence>
<dbReference type="Gene3D" id="1.10.260.40">
    <property type="entry name" value="lambda repressor-like DNA-binding domains"/>
    <property type="match status" value="1"/>
</dbReference>
<dbReference type="SUPFAM" id="SSF53822">
    <property type="entry name" value="Periplasmic binding protein-like I"/>
    <property type="match status" value="1"/>
</dbReference>
<evidence type="ECO:0000256" key="2">
    <source>
        <dbReference type="ARBA" id="ARBA00023125"/>
    </source>
</evidence>
<dbReference type="InterPro" id="IPR000843">
    <property type="entry name" value="HTH_LacI"/>
</dbReference>
<dbReference type="AlphaFoldDB" id="A0A7S7SIS1"/>
<sequence>MNLEDVAQRAGVSTATVSRVLNNIGVVRDATRERVLKAVEELKYYPNMHARALAAGSNRTIGIIVSNLENPFFLDVFRSLEAEANRNGYEVLVANTDYQVDRLKASVRLMIGRRLGGLALVVSEMDEALLEELAERKVPTVVYDVGTPRESIISIKINYRTAVQQIAQYLFELGHRRFAFIGHHTTLGPLNDRRQTFVEVMEHFAPQVEFRTVADLDGLAGGRSAVRQIYQSGFRPTAIVCVNDFMALGVLRQLKDLGLRVPDDVSVTGFDGLDLADVVSPALTTARIARDLIGHRIFESFTADAARLEEIRETLIQPELIIRESSGAVPVLTNVH</sequence>
<dbReference type="Pfam" id="PF00356">
    <property type="entry name" value="LacI"/>
    <property type="match status" value="1"/>
</dbReference>
<keyword evidence="2 5" id="KW-0238">DNA-binding</keyword>
<feature type="domain" description="HTH lacI-type" evidence="4">
    <location>
        <begin position="1"/>
        <end position="55"/>
    </location>
</feature>
<name>A0A7S7SIS1_PALFE</name>
<gene>
    <name evidence="5" type="ORF">IRI77_31920</name>
</gene>
<evidence type="ECO:0000259" key="4">
    <source>
        <dbReference type="PROSITE" id="PS50932"/>
    </source>
</evidence>
<dbReference type="PRINTS" id="PR00036">
    <property type="entry name" value="HTHLACI"/>
</dbReference>
<evidence type="ECO:0000313" key="6">
    <source>
        <dbReference type="Proteomes" id="UP000593892"/>
    </source>
</evidence>
<reference evidence="5 6" key="1">
    <citation type="submission" date="2020-10" db="EMBL/GenBank/DDBJ databases">
        <title>Complete genome sequence of Paludibaculum fermentans P105T, a facultatively anaerobic acidobacterium capable of dissimilatory Fe(III) reduction.</title>
        <authorList>
            <person name="Dedysh S.N."/>
            <person name="Beletsky A.V."/>
            <person name="Kulichevskaya I.S."/>
            <person name="Mardanov A.V."/>
            <person name="Ravin N.V."/>
        </authorList>
    </citation>
    <scope>NUCLEOTIDE SEQUENCE [LARGE SCALE GENOMIC DNA]</scope>
    <source>
        <strain evidence="5 6">P105</strain>
    </source>
</reference>
<dbReference type="Gene3D" id="3.40.50.2300">
    <property type="match status" value="2"/>
</dbReference>
<dbReference type="InterPro" id="IPR028082">
    <property type="entry name" value="Peripla_BP_I"/>
</dbReference>
<organism evidence="5 6">
    <name type="scientific">Paludibaculum fermentans</name>
    <dbReference type="NCBI Taxonomy" id="1473598"/>
    <lineage>
        <taxon>Bacteria</taxon>
        <taxon>Pseudomonadati</taxon>
        <taxon>Acidobacteriota</taxon>
        <taxon>Terriglobia</taxon>
        <taxon>Bryobacterales</taxon>
        <taxon>Bryobacteraceae</taxon>
        <taxon>Paludibaculum</taxon>
    </lineage>
</organism>
<dbReference type="CDD" id="cd06267">
    <property type="entry name" value="PBP1_LacI_sugar_binding-like"/>
    <property type="match status" value="1"/>
</dbReference>